<dbReference type="GO" id="GO:0006950">
    <property type="term" value="P:response to stress"/>
    <property type="evidence" value="ECO:0007669"/>
    <property type="project" value="TreeGrafter"/>
</dbReference>
<keyword evidence="1" id="KW-0805">Transcription regulation</keyword>
<dbReference type="InterPro" id="IPR023187">
    <property type="entry name" value="Tscrpt_reg_MarR-type_CS"/>
</dbReference>
<dbReference type="GO" id="GO:0003677">
    <property type="term" value="F:DNA binding"/>
    <property type="evidence" value="ECO:0007669"/>
    <property type="project" value="UniProtKB-KW"/>
</dbReference>
<dbReference type="InterPro" id="IPR039422">
    <property type="entry name" value="MarR/SlyA-like"/>
</dbReference>
<protein>
    <submittedName>
        <fullName evidence="6">MarR family transcriptional regulator</fullName>
    </submittedName>
</protein>
<dbReference type="Gene3D" id="1.10.10.10">
    <property type="entry name" value="Winged helix-like DNA-binding domain superfamily/Winged helix DNA-binding domain"/>
    <property type="match status" value="1"/>
</dbReference>
<dbReference type="InterPro" id="IPR036390">
    <property type="entry name" value="WH_DNA-bd_sf"/>
</dbReference>
<dbReference type="AlphaFoldDB" id="A0A365UAE7"/>
<sequence>MRDLYRMPGHLIRRMHQISVSVFAARMRAAGQDLTPVQFAALAALSAHSGVDQATLAGLIAYDRVTLGGVVDRLEAKGYLVREVSETDRRARILRLTPEGEAALDRARPVVDAVQDEMLAGLTRAERDELLRLLHKAAEAGNARSRAPLRAPQAERPAQG</sequence>
<evidence type="ECO:0000256" key="1">
    <source>
        <dbReference type="ARBA" id="ARBA00023015"/>
    </source>
</evidence>
<evidence type="ECO:0000256" key="4">
    <source>
        <dbReference type="SAM" id="MobiDB-lite"/>
    </source>
</evidence>
<proteinExistence type="predicted"/>
<reference evidence="6 7" key="1">
    <citation type="submission" date="2018-07" db="EMBL/GenBank/DDBJ databases">
        <title>Rhodosalinus sp. strain E84T genomic sequence and assembly.</title>
        <authorList>
            <person name="Liu Z.-W."/>
            <person name="Lu D.-C."/>
        </authorList>
    </citation>
    <scope>NUCLEOTIDE SEQUENCE [LARGE SCALE GENOMIC DNA]</scope>
    <source>
        <strain evidence="6 7">E84</strain>
    </source>
</reference>
<accession>A0A365UAE7</accession>
<evidence type="ECO:0000313" key="7">
    <source>
        <dbReference type="Proteomes" id="UP000253370"/>
    </source>
</evidence>
<comment type="caution">
    <text evidence="6">The sequence shown here is derived from an EMBL/GenBank/DDBJ whole genome shotgun (WGS) entry which is preliminary data.</text>
</comment>
<keyword evidence="3" id="KW-0804">Transcription</keyword>
<dbReference type="OrthoDB" id="7349109at2"/>
<dbReference type="PROSITE" id="PS01117">
    <property type="entry name" value="HTH_MARR_1"/>
    <property type="match status" value="1"/>
</dbReference>
<name>A0A365UAE7_9RHOB</name>
<dbReference type="PANTHER" id="PTHR33164:SF95">
    <property type="entry name" value="TRANSCRIPTIONAL REGULATOR"/>
    <property type="match status" value="1"/>
</dbReference>
<evidence type="ECO:0000256" key="3">
    <source>
        <dbReference type="ARBA" id="ARBA00023163"/>
    </source>
</evidence>
<dbReference type="PRINTS" id="PR00598">
    <property type="entry name" value="HTHMARR"/>
</dbReference>
<dbReference type="InterPro" id="IPR036388">
    <property type="entry name" value="WH-like_DNA-bd_sf"/>
</dbReference>
<keyword evidence="7" id="KW-1185">Reference proteome</keyword>
<dbReference type="EMBL" id="QNTQ01000006">
    <property type="protein sequence ID" value="RBI85428.1"/>
    <property type="molecule type" value="Genomic_DNA"/>
</dbReference>
<feature type="domain" description="HTH marR-type" evidence="5">
    <location>
        <begin position="1"/>
        <end position="139"/>
    </location>
</feature>
<dbReference type="RefSeq" id="WP_113288687.1">
    <property type="nucleotide sequence ID" value="NZ_QNTQ01000006.1"/>
</dbReference>
<gene>
    <name evidence="6" type="ORF">DRV85_06705</name>
</gene>
<keyword evidence="2" id="KW-0238">DNA-binding</keyword>
<dbReference type="InterPro" id="IPR000835">
    <property type="entry name" value="HTH_MarR-typ"/>
</dbReference>
<evidence type="ECO:0000313" key="6">
    <source>
        <dbReference type="EMBL" id="RBI85428.1"/>
    </source>
</evidence>
<dbReference type="PROSITE" id="PS50995">
    <property type="entry name" value="HTH_MARR_2"/>
    <property type="match status" value="1"/>
</dbReference>
<dbReference type="GO" id="GO:0003700">
    <property type="term" value="F:DNA-binding transcription factor activity"/>
    <property type="evidence" value="ECO:0007669"/>
    <property type="project" value="InterPro"/>
</dbReference>
<dbReference type="Pfam" id="PF12802">
    <property type="entry name" value="MarR_2"/>
    <property type="match status" value="1"/>
</dbReference>
<dbReference type="SMART" id="SM00347">
    <property type="entry name" value="HTH_MARR"/>
    <property type="match status" value="1"/>
</dbReference>
<dbReference type="SUPFAM" id="SSF46785">
    <property type="entry name" value="Winged helix' DNA-binding domain"/>
    <property type="match status" value="1"/>
</dbReference>
<dbReference type="PANTHER" id="PTHR33164">
    <property type="entry name" value="TRANSCRIPTIONAL REGULATOR, MARR FAMILY"/>
    <property type="match status" value="1"/>
</dbReference>
<organism evidence="6 7">
    <name type="scientific">Rhodosalinus halophilus</name>
    <dbReference type="NCBI Taxonomy" id="2259333"/>
    <lineage>
        <taxon>Bacteria</taxon>
        <taxon>Pseudomonadati</taxon>
        <taxon>Pseudomonadota</taxon>
        <taxon>Alphaproteobacteria</taxon>
        <taxon>Rhodobacterales</taxon>
        <taxon>Paracoccaceae</taxon>
        <taxon>Rhodosalinus</taxon>
    </lineage>
</organism>
<evidence type="ECO:0000256" key="2">
    <source>
        <dbReference type="ARBA" id="ARBA00023125"/>
    </source>
</evidence>
<feature type="region of interest" description="Disordered" evidence="4">
    <location>
        <begin position="140"/>
        <end position="160"/>
    </location>
</feature>
<dbReference type="Proteomes" id="UP000253370">
    <property type="component" value="Unassembled WGS sequence"/>
</dbReference>
<evidence type="ECO:0000259" key="5">
    <source>
        <dbReference type="PROSITE" id="PS50995"/>
    </source>
</evidence>